<evidence type="ECO:0000256" key="3">
    <source>
        <dbReference type="ARBA" id="ARBA00022525"/>
    </source>
</evidence>
<dbReference type="GO" id="GO:0005615">
    <property type="term" value="C:extracellular space"/>
    <property type="evidence" value="ECO:0007669"/>
    <property type="project" value="TreeGrafter"/>
</dbReference>
<proteinExistence type="inferred from homology"/>
<dbReference type="Gene3D" id="3.40.50.1820">
    <property type="entry name" value="alpha/beta hydrolase"/>
    <property type="match status" value="1"/>
</dbReference>
<protein>
    <submittedName>
        <fullName evidence="7">Pancreatic triacylglycerol lipase-like</fullName>
    </submittedName>
</protein>
<keyword evidence="6" id="KW-1185">Reference proteome</keyword>
<dbReference type="RefSeq" id="XP_030383257.1">
    <property type="nucleotide sequence ID" value="XM_030527397.1"/>
</dbReference>
<sequence length="241" mass="26663">MFYLYTKLNPGKGQRIEPTKESMAQSKFDRKVETRIVIHGCNQNHEDQKIYRVASAWLSRGEYNVIIVNWGSGRLVYIPSAAAAPAMGKKIAEMINFLSTDYGLKLQNLTVIGYSLGAHIAGFAGKFVEGGRIRTIVGLDPSFALFNDVDENHRLSIKDALYVEIMHTNAGFLGIAEPIGHADFYPNGGLSQPECDHECAHQRSLEYYAEAVAKECFGSVRCPNYTEALRRKCGGVPGNVL</sequence>
<name>A0A6J2U7W8_DROLE</name>
<dbReference type="PANTHER" id="PTHR11610:SF150">
    <property type="entry name" value="FI01825P-RELATED"/>
    <property type="match status" value="1"/>
</dbReference>
<dbReference type="PRINTS" id="PR00821">
    <property type="entry name" value="TAGLIPASE"/>
</dbReference>
<dbReference type="PANTHER" id="PTHR11610">
    <property type="entry name" value="LIPASE"/>
    <property type="match status" value="1"/>
</dbReference>
<dbReference type="Proteomes" id="UP000504634">
    <property type="component" value="Unplaced"/>
</dbReference>
<dbReference type="InterPro" id="IPR033906">
    <property type="entry name" value="Lipase_N"/>
</dbReference>
<dbReference type="InterPro" id="IPR029058">
    <property type="entry name" value="AB_hydrolase_fold"/>
</dbReference>
<evidence type="ECO:0000256" key="4">
    <source>
        <dbReference type="RuleBase" id="RU004262"/>
    </source>
</evidence>
<keyword evidence="3" id="KW-0964">Secreted</keyword>
<dbReference type="AlphaFoldDB" id="A0A6J2U7W8"/>
<accession>A0A6J2U7W8</accession>
<comment type="subcellular location">
    <subcellularLocation>
        <location evidence="1">Secreted</location>
    </subcellularLocation>
</comment>
<evidence type="ECO:0000313" key="6">
    <source>
        <dbReference type="Proteomes" id="UP000504634"/>
    </source>
</evidence>
<evidence type="ECO:0000256" key="1">
    <source>
        <dbReference type="ARBA" id="ARBA00004613"/>
    </source>
</evidence>
<dbReference type="GeneID" id="115630744"/>
<dbReference type="GO" id="GO:0017171">
    <property type="term" value="F:serine hydrolase activity"/>
    <property type="evidence" value="ECO:0007669"/>
    <property type="project" value="TreeGrafter"/>
</dbReference>
<organism evidence="6 7">
    <name type="scientific">Drosophila lebanonensis</name>
    <name type="common">Fruit fly</name>
    <name type="synonym">Scaptodrosophila lebanonensis</name>
    <dbReference type="NCBI Taxonomy" id="7225"/>
    <lineage>
        <taxon>Eukaryota</taxon>
        <taxon>Metazoa</taxon>
        <taxon>Ecdysozoa</taxon>
        <taxon>Arthropoda</taxon>
        <taxon>Hexapoda</taxon>
        <taxon>Insecta</taxon>
        <taxon>Pterygota</taxon>
        <taxon>Neoptera</taxon>
        <taxon>Endopterygota</taxon>
        <taxon>Diptera</taxon>
        <taxon>Brachycera</taxon>
        <taxon>Muscomorpha</taxon>
        <taxon>Ephydroidea</taxon>
        <taxon>Drosophilidae</taxon>
        <taxon>Scaptodrosophila</taxon>
    </lineage>
</organism>
<dbReference type="GO" id="GO:0016042">
    <property type="term" value="P:lipid catabolic process"/>
    <property type="evidence" value="ECO:0007669"/>
    <property type="project" value="TreeGrafter"/>
</dbReference>
<feature type="domain" description="Lipase" evidence="5">
    <location>
        <begin position="2"/>
        <end position="233"/>
    </location>
</feature>
<dbReference type="InterPro" id="IPR013818">
    <property type="entry name" value="Lipase"/>
</dbReference>
<dbReference type="CDD" id="cd00707">
    <property type="entry name" value="Pancreat_lipase_like"/>
    <property type="match status" value="1"/>
</dbReference>
<dbReference type="GO" id="GO:0016298">
    <property type="term" value="F:lipase activity"/>
    <property type="evidence" value="ECO:0007669"/>
    <property type="project" value="InterPro"/>
</dbReference>
<dbReference type="Pfam" id="PF00151">
    <property type="entry name" value="Lipase"/>
    <property type="match status" value="1"/>
</dbReference>
<gene>
    <name evidence="7" type="primary">LOC115630744</name>
</gene>
<dbReference type="OrthoDB" id="199913at2759"/>
<reference evidence="7" key="1">
    <citation type="submission" date="2025-08" db="UniProtKB">
        <authorList>
            <consortium name="RefSeq"/>
        </authorList>
    </citation>
    <scope>IDENTIFICATION</scope>
    <source>
        <strain evidence="7">11010-0011.00</strain>
        <tissue evidence="7">Whole body</tissue>
    </source>
</reference>
<dbReference type="InterPro" id="IPR000734">
    <property type="entry name" value="TAG_lipase"/>
</dbReference>
<comment type="similarity">
    <text evidence="2 4">Belongs to the AB hydrolase superfamily. Lipase family.</text>
</comment>
<evidence type="ECO:0000259" key="5">
    <source>
        <dbReference type="Pfam" id="PF00151"/>
    </source>
</evidence>
<dbReference type="SUPFAM" id="SSF53474">
    <property type="entry name" value="alpha/beta-Hydrolases"/>
    <property type="match status" value="1"/>
</dbReference>
<evidence type="ECO:0000313" key="7">
    <source>
        <dbReference type="RefSeq" id="XP_030383257.1"/>
    </source>
</evidence>
<evidence type="ECO:0000256" key="2">
    <source>
        <dbReference type="ARBA" id="ARBA00010701"/>
    </source>
</evidence>